<evidence type="ECO:0000256" key="1">
    <source>
        <dbReference type="SAM" id="Phobius"/>
    </source>
</evidence>
<organism evidence="2 3">
    <name type="scientific">Peteryoungia ipomoeae</name>
    <dbReference type="NCBI Taxonomy" id="1210932"/>
    <lineage>
        <taxon>Bacteria</taxon>
        <taxon>Pseudomonadati</taxon>
        <taxon>Pseudomonadota</taxon>
        <taxon>Alphaproteobacteria</taxon>
        <taxon>Hyphomicrobiales</taxon>
        <taxon>Rhizobiaceae</taxon>
        <taxon>Peteryoungia</taxon>
    </lineage>
</organism>
<keyword evidence="3" id="KW-1185">Reference proteome</keyword>
<dbReference type="Gene3D" id="3.90.550.10">
    <property type="entry name" value="Spore Coat Polysaccharide Biosynthesis Protein SpsA, Chain A"/>
    <property type="match status" value="1"/>
</dbReference>
<evidence type="ECO:0000313" key="2">
    <source>
        <dbReference type="EMBL" id="THV23643.1"/>
    </source>
</evidence>
<dbReference type="Proteomes" id="UP000308828">
    <property type="component" value="Unassembled WGS sequence"/>
</dbReference>
<keyword evidence="1" id="KW-0472">Membrane</keyword>
<comment type="caution">
    <text evidence="2">The sequence shown here is derived from an EMBL/GenBank/DDBJ whole genome shotgun (WGS) entry which is preliminary data.</text>
</comment>
<dbReference type="SUPFAM" id="SSF53448">
    <property type="entry name" value="Nucleotide-diphospho-sugar transferases"/>
    <property type="match status" value="1"/>
</dbReference>
<name>A0A4S8P0X9_9HYPH</name>
<keyword evidence="1" id="KW-1133">Transmembrane helix</keyword>
<protein>
    <submittedName>
        <fullName evidence="2">Glycosyltransferase family 2 protein</fullName>
    </submittedName>
</protein>
<proteinExistence type="predicted"/>
<evidence type="ECO:0000313" key="3">
    <source>
        <dbReference type="Proteomes" id="UP000308828"/>
    </source>
</evidence>
<dbReference type="GO" id="GO:0016740">
    <property type="term" value="F:transferase activity"/>
    <property type="evidence" value="ECO:0007669"/>
    <property type="project" value="UniProtKB-KW"/>
</dbReference>
<keyword evidence="2" id="KW-0808">Transferase</keyword>
<sequence>MEAVAAHILPHPLGAALCRKDDCVRPRISIVVPTFSIDQPLERNLERWTALEVVADISIILVGGQEGEAVSSSLARYCDRVPFDRPSDWVGRDANARRSLGLQRALERHSPDFVLMTDRKVAPTQGALDCIARWIWLADPEFPGALAGHYRDTTQRSSLWANFLARYADHSLVRKNPDFGQEGYLLSLENDCEGDSWPVTGALMFTRATARLLHEAGGFPKEFKVSYEDYSTVRLLIERGVEIDCHPGFLVEHANRNSLRDFAREYLRTGWAAAQFRRAFPQSEFGRRRLFQAQISMLALFLGAVLLVLAPLYAVGLGVLALVAFGLLNAWRSGLPEAMLFGPVFAMCLVAFAAGYGLYLIRQGRLGSFEGRLLFQA</sequence>
<dbReference type="InterPro" id="IPR029044">
    <property type="entry name" value="Nucleotide-diphossugar_trans"/>
</dbReference>
<keyword evidence="1" id="KW-0812">Transmembrane</keyword>
<feature type="transmembrane region" description="Helical" evidence="1">
    <location>
        <begin position="340"/>
        <end position="361"/>
    </location>
</feature>
<accession>A0A4S8P0X9</accession>
<reference evidence="2 3" key="1">
    <citation type="submission" date="2019-04" db="EMBL/GenBank/DDBJ databases">
        <title>Genome sequence of strain shin9-1.</title>
        <authorList>
            <person name="Gao J."/>
            <person name="Sun J."/>
        </authorList>
    </citation>
    <scope>NUCLEOTIDE SEQUENCE [LARGE SCALE GENOMIC DNA]</scope>
    <source>
        <strain evidence="3">shin9-1</strain>
    </source>
</reference>
<dbReference type="AlphaFoldDB" id="A0A4S8P0X9"/>
<dbReference type="EMBL" id="STGV01000002">
    <property type="protein sequence ID" value="THV23643.1"/>
    <property type="molecule type" value="Genomic_DNA"/>
</dbReference>
<feature type="transmembrane region" description="Helical" evidence="1">
    <location>
        <begin position="297"/>
        <end position="328"/>
    </location>
</feature>
<dbReference type="OrthoDB" id="9783791at2"/>
<gene>
    <name evidence="2" type="ORF">FAA97_06525</name>
</gene>